<organism evidence="11 12">
    <name type="scientific">Cephus cinctus</name>
    <name type="common">Wheat stem sawfly</name>
    <dbReference type="NCBI Taxonomy" id="211228"/>
    <lineage>
        <taxon>Eukaryota</taxon>
        <taxon>Metazoa</taxon>
        <taxon>Ecdysozoa</taxon>
        <taxon>Arthropoda</taxon>
        <taxon>Hexapoda</taxon>
        <taxon>Insecta</taxon>
        <taxon>Pterygota</taxon>
        <taxon>Neoptera</taxon>
        <taxon>Endopterygota</taxon>
        <taxon>Hymenoptera</taxon>
        <taxon>Cephoidea</taxon>
        <taxon>Cephidae</taxon>
        <taxon>Cephus</taxon>
    </lineage>
</organism>
<feature type="transmembrane region" description="Helical" evidence="9">
    <location>
        <begin position="494"/>
        <end position="516"/>
    </location>
</feature>
<evidence type="ECO:0000256" key="5">
    <source>
        <dbReference type="ARBA" id="ARBA00022741"/>
    </source>
</evidence>
<dbReference type="SMART" id="SM00382">
    <property type="entry name" value="AAA"/>
    <property type="match status" value="1"/>
</dbReference>
<dbReference type="AlphaFoldDB" id="A0AAJ7FP42"/>
<dbReference type="InterPro" id="IPR027417">
    <property type="entry name" value="P-loop_NTPase"/>
</dbReference>
<keyword evidence="6 12" id="KW-0067">ATP-binding</keyword>
<dbReference type="PANTHER" id="PTHR48041">
    <property type="entry name" value="ABC TRANSPORTER G FAMILY MEMBER 28"/>
    <property type="match status" value="1"/>
</dbReference>
<protein>
    <submittedName>
        <fullName evidence="12">ATP-binding cassette sub-family G member 4 isoform X1</fullName>
    </submittedName>
</protein>
<evidence type="ECO:0000313" key="12">
    <source>
        <dbReference type="RefSeq" id="XP_015601399.1"/>
    </source>
</evidence>
<evidence type="ECO:0000256" key="2">
    <source>
        <dbReference type="ARBA" id="ARBA00005814"/>
    </source>
</evidence>
<dbReference type="InterPro" id="IPR017871">
    <property type="entry name" value="ABC_transporter-like_CS"/>
</dbReference>
<reference evidence="12" key="1">
    <citation type="submission" date="2025-08" db="UniProtKB">
        <authorList>
            <consortium name="RefSeq"/>
        </authorList>
    </citation>
    <scope>IDENTIFICATION</scope>
</reference>
<dbReference type="InterPro" id="IPR003439">
    <property type="entry name" value="ABC_transporter-like_ATP-bd"/>
</dbReference>
<feature type="transmembrane region" description="Helical" evidence="9">
    <location>
        <begin position="384"/>
        <end position="402"/>
    </location>
</feature>
<keyword evidence="8 9" id="KW-0472">Membrane</keyword>
<feature type="transmembrane region" description="Helical" evidence="9">
    <location>
        <begin position="464"/>
        <end position="482"/>
    </location>
</feature>
<sequence length="635" mass="71604">MIENRDNTENYDEHCSVNMTDNKYLLETEGCIEERSQILIEFNDLSYSACNRNYRCSEKHKQKQILYSVSGHLRPGRLTALIGPSGAGKSTLLNIISGLKQSNLKGSVTVNGAERNVDIFRRLACYIPQDFVLLPLLTAKETLYIAACLKLGFPHTTETRKYIVNEIANRLGLSSCLHTPVGKLSGGEKKRLSFGVELITNPTVMLLDEPTSGLDSAASKQVIDLLHAMAQTGRTVVCAIHQPSSQLMSKFDDVIVMNQGTIVYCGPQIDIYDTFKRANFVCPQFYNISEYVLEVVSGQRGGDLDQLHKISEQNYKNAQVQNQYLKNKKAAIMSGRLTEYPEEDEDGIPMPGRYSVSKWRQQKVLLCRAIICISRDNTMTKLRLAAHVIVAFLLGLVFHNFGDDASKAQSNISCLFFFLLFLFFANAMPAVQMFPTEAAVFLREHLNNWYSLQSYYISKVLSDFPLQILCPTLFLLISYCMTGQPFDVNTMMKVWLVCTLLTILSQSFGIAAGAAFNTQAGTFLIPAMNIPMFLFAGFFIKLNEVPEYLQPICTVSYFRYAFEGVLEAIYNDDRPPLQCPTREPCFIISSQQILKYLNMQSSQFYVIVLALCAWILCLHVCIYTVLRLKLYVATK</sequence>
<feature type="transmembrane region" description="Helical" evidence="9">
    <location>
        <begin position="414"/>
        <end position="434"/>
    </location>
</feature>
<dbReference type="PROSITE" id="PS00211">
    <property type="entry name" value="ABC_TRANSPORTER_1"/>
    <property type="match status" value="1"/>
</dbReference>
<dbReference type="InterPro" id="IPR013525">
    <property type="entry name" value="ABC2_TM"/>
</dbReference>
<keyword evidence="5" id="KW-0547">Nucleotide-binding</keyword>
<dbReference type="GO" id="GO:0016887">
    <property type="term" value="F:ATP hydrolysis activity"/>
    <property type="evidence" value="ECO:0007669"/>
    <property type="project" value="InterPro"/>
</dbReference>
<name>A0AAJ7FP42_CEPCN</name>
<dbReference type="PANTHER" id="PTHR48041:SF118">
    <property type="entry name" value="ATP-BINDING CASSETTE TRANSPORTER (ABC TRANSPORTER) FAMILY G MEMBER 16"/>
    <property type="match status" value="1"/>
</dbReference>
<evidence type="ECO:0000256" key="7">
    <source>
        <dbReference type="ARBA" id="ARBA00022989"/>
    </source>
</evidence>
<feature type="transmembrane region" description="Helical" evidence="9">
    <location>
        <begin position="522"/>
        <end position="540"/>
    </location>
</feature>
<evidence type="ECO:0000256" key="6">
    <source>
        <dbReference type="ARBA" id="ARBA00022840"/>
    </source>
</evidence>
<proteinExistence type="inferred from homology"/>
<feature type="transmembrane region" description="Helical" evidence="9">
    <location>
        <begin position="604"/>
        <end position="626"/>
    </location>
</feature>
<dbReference type="SUPFAM" id="SSF52540">
    <property type="entry name" value="P-loop containing nucleoside triphosphate hydrolases"/>
    <property type="match status" value="1"/>
</dbReference>
<feature type="domain" description="ABC transporter" evidence="10">
    <location>
        <begin position="40"/>
        <end position="284"/>
    </location>
</feature>
<accession>A0AAJ7FP42</accession>
<dbReference type="Proteomes" id="UP000694920">
    <property type="component" value="Unplaced"/>
</dbReference>
<evidence type="ECO:0000256" key="9">
    <source>
        <dbReference type="SAM" id="Phobius"/>
    </source>
</evidence>
<evidence type="ECO:0000256" key="3">
    <source>
        <dbReference type="ARBA" id="ARBA00022448"/>
    </source>
</evidence>
<dbReference type="Pfam" id="PF00005">
    <property type="entry name" value="ABC_tran"/>
    <property type="match status" value="1"/>
</dbReference>
<dbReference type="FunFam" id="3.40.50.300:FF:001077">
    <property type="entry name" value="Uncharacterized protein, isoform A"/>
    <property type="match status" value="1"/>
</dbReference>
<dbReference type="GO" id="GO:0140359">
    <property type="term" value="F:ABC-type transporter activity"/>
    <property type="evidence" value="ECO:0007669"/>
    <property type="project" value="InterPro"/>
</dbReference>
<gene>
    <name evidence="12" type="primary">LOC107270681</name>
</gene>
<dbReference type="KEGG" id="ccin:107270681"/>
<evidence type="ECO:0000256" key="8">
    <source>
        <dbReference type="ARBA" id="ARBA00023136"/>
    </source>
</evidence>
<keyword evidence="4 9" id="KW-0812">Transmembrane</keyword>
<dbReference type="CDD" id="cd03213">
    <property type="entry name" value="ABCG_EPDR"/>
    <property type="match status" value="1"/>
</dbReference>
<keyword evidence="11" id="KW-1185">Reference proteome</keyword>
<keyword evidence="7 9" id="KW-1133">Transmembrane helix</keyword>
<evidence type="ECO:0000256" key="1">
    <source>
        <dbReference type="ARBA" id="ARBA00004141"/>
    </source>
</evidence>
<dbReference type="InterPro" id="IPR003593">
    <property type="entry name" value="AAA+_ATPase"/>
</dbReference>
<dbReference type="Pfam" id="PF01061">
    <property type="entry name" value="ABC2_membrane"/>
    <property type="match status" value="1"/>
</dbReference>
<comment type="subcellular location">
    <subcellularLocation>
        <location evidence="1">Membrane</location>
        <topology evidence="1">Multi-pass membrane protein</topology>
    </subcellularLocation>
</comment>
<dbReference type="GeneID" id="107270681"/>
<comment type="similarity">
    <text evidence="2">Belongs to the ABC transporter superfamily. ABCG family. Eye pigment precursor importer (TC 3.A.1.204) subfamily.</text>
</comment>
<evidence type="ECO:0000256" key="4">
    <source>
        <dbReference type="ARBA" id="ARBA00022692"/>
    </source>
</evidence>
<dbReference type="RefSeq" id="XP_015601399.1">
    <property type="nucleotide sequence ID" value="XM_015745913.2"/>
</dbReference>
<dbReference type="GO" id="GO:0005886">
    <property type="term" value="C:plasma membrane"/>
    <property type="evidence" value="ECO:0007669"/>
    <property type="project" value="TreeGrafter"/>
</dbReference>
<evidence type="ECO:0000313" key="11">
    <source>
        <dbReference type="Proteomes" id="UP000694920"/>
    </source>
</evidence>
<keyword evidence="3" id="KW-0813">Transport</keyword>
<dbReference type="InterPro" id="IPR050352">
    <property type="entry name" value="ABCG_transporters"/>
</dbReference>
<dbReference type="Gene3D" id="3.40.50.300">
    <property type="entry name" value="P-loop containing nucleotide triphosphate hydrolases"/>
    <property type="match status" value="1"/>
</dbReference>
<dbReference type="PROSITE" id="PS50893">
    <property type="entry name" value="ABC_TRANSPORTER_2"/>
    <property type="match status" value="1"/>
</dbReference>
<evidence type="ECO:0000259" key="10">
    <source>
        <dbReference type="PROSITE" id="PS50893"/>
    </source>
</evidence>
<dbReference type="GO" id="GO:0005524">
    <property type="term" value="F:ATP binding"/>
    <property type="evidence" value="ECO:0007669"/>
    <property type="project" value="UniProtKB-KW"/>
</dbReference>